<name>A0AAV0BSJ8_PHAPC</name>
<evidence type="ECO:0000313" key="2">
    <source>
        <dbReference type="EMBL" id="CAH7690412.1"/>
    </source>
</evidence>
<accession>A0AAV0BSJ8</accession>
<proteinExistence type="predicted"/>
<comment type="caution">
    <text evidence="2">The sequence shown here is derived from an EMBL/GenBank/DDBJ whole genome shotgun (WGS) entry which is preliminary data.</text>
</comment>
<feature type="signal peptide" evidence="1">
    <location>
        <begin position="1"/>
        <end position="20"/>
    </location>
</feature>
<reference evidence="2" key="1">
    <citation type="submission" date="2022-06" db="EMBL/GenBank/DDBJ databases">
        <authorList>
            <consortium name="SYNGENTA / RWTH Aachen University"/>
        </authorList>
    </citation>
    <scope>NUCLEOTIDE SEQUENCE</scope>
</reference>
<keyword evidence="3" id="KW-1185">Reference proteome</keyword>
<evidence type="ECO:0008006" key="4">
    <source>
        <dbReference type="Google" id="ProtNLM"/>
    </source>
</evidence>
<organism evidence="2 3">
    <name type="scientific">Phakopsora pachyrhizi</name>
    <name type="common">Asian soybean rust disease fungus</name>
    <dbReference type="NCBI Taxonomy" id="170000"/>
    <lineage>
        <taxon>Eukaryota</taxon>
        <taxon>Fungi</taxon>
        <taxon>Dikarya</taxon>
        <taxon>Basidiomycota</taxon>
        <taxon>Pucciniomycotina</taxon>
        <taxon>Pucciniomycetes</taxon>
        <taxon>Pucciniales</taxon>
        <taxon>Phakopsoraceae</taxon>
        <taxon>Phakopsora</taxon>
    </lineage>
</organism>
<keyword evidence="1" id="KW-0732">Signal</keyword>
<protein>
    <recommendedName>
        <fullName evidence="4">Secreted protein</fullName>
    </recommendedName>
</protein>
<dbReference type="AlphaFoldDB" id="A0AAV0BSJ8"/>
<dbReference type="EMBL" id="CALTRL010006294">
    <property type="protein sequence ID" value="CAH7690412.1"/>
    <property type="molecule type" value="Genomic_DNA"/>
</dbReference>
<dbReference type="Proteomes" id="UP001153365">
    <property type="component" value="Unassembled WGS sequence"/>
</dbReference>
<feature type="chain" id="PRO_5043930999" description="Secreted protein" evidence="1">
    <location>
        <begin position="21"/>
        <end position="141"/>
    </location>
</feature>
<gene>
    <name evidence="2" type="ORF">PPACK8108_LOCUS25758</name>
</gene>
<evidence type="ECO:0000256" key="1">
    <source>
        <dbReference type="SAM" id="SignalP"/>
    </source>
</evidence>
<sequence length="141" mass="15631">MAHLTLVAILCISIVINTSAYIEDITSPFFKVEEGGRSEHLTTGCSQYPPFFSTDTPLELLKSQAGTSSYKSSIGTDTYRPMNNKIVGLSEKNWYPLNSQSGSSVFQNGKFVDDTRLSHYSEVSSIIQENLVSKQSDHLKK</sequence>
<evidence type="ECO:0000313" key="3">
    <source>
        <dbReference type="Proteomes" id="UP001153365"/>
    </source>
</evidence>